<keyword evidence="13" id="KW-0407">Ion channel</keyword>
<dbReference type="PANTHER" id="PTHR20917:SF0">
    <property type="entry name" value="CALCIUM LOAD-ACTIVATED CALCIUM CHANNEL"/>
    <property type="match status" value="1"/>
</dbReference>
<comment type="similarity">
    <text evidence="2 14">Belongs to the TMCO1 family.</text>
</comment>
<evidence type="ECO:0000256" key="10">
    <source>
        <dbReference type="ARBA" id="ARBA00023054"/>
    </source>
</evidence>
<evidence type="ECO:0000256" key="13">
    <source>
        <dbReference type="ARBA" id="ARBA00023303"/>
    </source>
</evidence>
<sequence length="182" mass="20880">MVLSDALVIVFISLFTAFLGEGVTYILVYRTEKYQKLKVEIEKQTKKLEKKKEVLGEALDKQQKKKIERDEERLKNNNRDLSLVKMKSMFFTGFAFTALLSMFNSIFDGKVVARLPFVPISWIQGLSHRNLQGDDYTQCSFIFLYILCTMSIRQNVQKILGFSPSRAASKQGIFGAQPGQFK</sequence>
<keyword evidence="8 14" id="KW-0106">Calcium</keyword>
<comment type="subcellular location">
    <subcellularLocation>
        <location evidence="1">Endoplasmic reticulum membrane</location>
        <topology evidence="1">Multi-pass membrane protein</topology>
    </subcellularLocation>
</comment>
<evidence type="ECO:0000256" key="7">
    <source>
        <dbReference type="ARBA" id="ARBA00022824"/>
    </source>
</evidence>
<feature type="transmembrane region" description="Helical" evidence="16">
    <location>
        <begin position="89"/>
        <end position="107"/>
    </location>
</feature>
<dbReference type="PIRSF" id="PIRSF023322">
    <property type="entry name" value="DUF841_euk"/>
    <property type="match status" value="1"/>
</dbReference>
<dbReference type="OrthoDB" id="342726at2759"/>
<dbReference type="Pfam" id="PF01956">
    <property type="entry name" value="EMC3_TMCO1"/>
    <property type="match status" value="1"/>
</dbReference>
<evidence type="ECO:0000256" key="4">
    <source>
        <dbReference type="ARBA" id="ARBA00022568"/>
    </source>
</evidence>
<proteinExistence type="inferred from homology"/>
<evidence type="ECO:0000256" key="2">
    <source>
        <dbReference type="ARBA" id="ARBA00006537"/>
    </source>
</evidence>
<keyword evidence="12 14" id="KW-0472">Membrane</keyword>
<dbReference type="Proteomes" id="UP000183832">
    <property type="component" value="Unassembled WGS sequence"/>
</dbReference>
<evidence type="ECO:0000256" key="15">
    <source>
        <dbReference type="SAM" id="Coils"/>
    </source>
</evidence>
<feature type="coiled-coil region" evidence="15">
    <location>
        <begin position="31"/>
        <end position="84"/>
    </location>
</feature>
<dbReference type="InterPro" id="IPR008559">
    <property type="entry name" value="TMCO1"/>
</dbReference>
<evidence type="ECO:0000256" key="1">
    <source>
        <dbReference type="ARBA" id="ARBA00004477"/>
    </source>
</evidence>
<keyword evidence="7 14" id="KW-0256">Endoplasmic reticulum</keyword>
<dbReference type="GO" id="GO:0032469">
    <property type="term" value="P:endoplasmic reticulum calcium ion homeostasis"/>
    <property type="evidence" value="ECO:0007669"/>
    <property type="project" value="UniProtKB-UniRule"/>
</dbReference>
<evidence type="ECO:0000256" key="3">
    <source>
        <dbReference type="ARBA" id="ARBA00022448"/>
    </source>
</evidence>
<keyword evidence="18" id="KW-1185">Reference proteome</keyword>
<dbReference type="GO" id="GO:0005262">
    <property type="term" value="F:calcium channel activity"/>
    <property type="evidence" value="ECO:0007669"/>
    <property type="project" value="UniProtKB-UniRule"/>
</dbReference>
<dbReference type="AlphaFoldDB" id="A0A1J1I791"/>
<dbReference type="STRING" id="568069.A0A1J1I791"/>
<keyword evidence="11 14" id="KW-0406">Ion transport</keyword>
<evidence type="ECO:0000256" key="11">
    <source>
        <dbReference type="ARBA" id="ARBA00023065"/>
    </source>
</evidence>
<keyword evidence="6 16" id="KW-0812">Transmembrane</keyword>
<evidence type="ECO:0000313" key="17">
    <source>
        <dbReference type="EMBL" id="CRK94289.1"/>
    </source>
</evidence>
<name>A0A1J1I791_9DIPT</name>
<evidence type="ECO:0000256" key="16">
    <source>
        <dbReference type="SAM" id="Phobius"/>
    </source>
</evidence>
<keyword evidence="5 14" id="KW-0107">Calcium channel</keyword>
<keyword evidence="4" id="KW-0109">Calcium transport</keyword>
<feature type="transmembrane region" description="Helical" evidence="16">
    <location>
        <begin position="6"/>
        <end position="28"/>
    </location>
</feature>
<protein>
    <recommendedName>
        <fullName evidence="14">Calcium load-activated calcium channel</fullName>
        <shortName evidence="14">CLAC channel</shortName>
    </recommendedName>
</protein>
<keyword evidence="9 16" id="KW-1133">Transmembrane helix</keyword>
<reference evidence="17 18" key="1">
    <citation type="submission" date="2015-04" db="EMBL/GenBank/DDBJ databases">
        <authorList>
            <person name="Syromyatnikov M.Y."/>
            <person name="Popov V.N."/>
        </authorList>
    </citation>
    <scope>NUCLEOTIDE SEQUENCE [LARGE SCALE GENOMIC DNA]</scope>
</reference>
<organism evidence="17 18">
    <name type="scientific">Clunio marinus</name>
    <dbReference type="NCBI Taxonomy" id="568069"/>
    <lineage>
        <taxon>Eukaryota</taxon>
        <taxon>Metazoa</taxon>
        <taxon>Ecdysozoa</taxon>
        <taxon>Arthropoda</taxon>
        <taxon>Hexapoda</taxon>
        <taxon>Insecta</taxon>
        <taxon>Pterygota</taxon>
        <taxon>Neoptera</taxon>
        <taxon>Endopterygota</taxon>
        <taxon>Diptera</taxon>
        <taxon>Nematocera</taxon>
        <taxon>Chironomoidea</taxon>
        <taxon>Chironomidae</taxon>
        <taxon>Clunio</taxon>
    </lineage>
</organism>
<dbReference type="InterPro" id="IPR002809">
    <property type="entry name" value="EMC3/TMCO1"/>
</dbReference>
<gene>
    <name evidence="17" type="ORF">CLUMA_CG007804</name>
</gene>
<evidence type="ECO:0000313" key="18">
    <source>
        <dbReference type="Proteomes" id="UP000183832"/>
    </source>
</evidence>
<evidence type="ECO:0000256" key="12">
    <source>
        <dbReference type="ARBA" id="ARBA00023136"/>
    </source>
</evidence>
<dbReference type="PANTHER" id="PTHR20917">
    <property type="entry name" value="PNAS-RELATED"/>
    <property type="match status" value="1"/>
</dbReference>
<dbReference type="EMBL" id="CVRI01000038">
    <property type="protein sequence ID" value="CRK94289.1"/>
    <property type="molecule type" value="Genomic_DNA"/>
</dbReference>
<evidence type="ECO:0000256" key="8">
    <source>
        <dbReference type="ARBA" id="ARBA00022837"/>
    </source>
</evidence>
<evidence type="ECO:0000256" key="6">
    <source>
        <dbReference type="ARBA" id="ARBA00022692"/>
    </source>
</evidence>
<dbReference type="SMART" id="SM01415">
    <property type="entry name" value="DUF106"/>
    <property type="match status" value="1"/>
</dbReference>
<evidence type="ECO:0000256" key="9">
    <source>
        <dbReference type="ARBA" id="ARBA00022989"/>
    </source>
</evidence>
<evidence type="ECO:0000256" key="5">
    <source>
        <dbReference type="ARBA" id="ARBA00022673"/>
    </source>
</evidence>
<keyword evidence="3 14" id="KW-0813">Transport</keyword>
<accession>A0A1J1I791</accession>
<dbReference type="GO" id="GO:0005789">
    <property type="term" value="C:endoplasmic reticulum membrane"/>
    <property type="evidence" value="ECO:0007669"/>
    <property type="project" value="UniProtKB-SubCell"/>
</dbReference>
<comment type="function">
    <text evidence="14">Calcium-selective channel required to prevent calcium stores from overfilling.</text>
</comment>
<evidence type="ECO:0000256" key="14">
    <source>
        <dbReference type="PIRNR" id="PIRNR023322"/>
    </source>
</evidence>
<keyword evidence="10 15" id="KW-0175">Coiled coil</keyword>